<dbReference type="GO" id="GO:0003700">
    <property type="term" value="F:DNA-binding transcription factor activity"/>
    <property type="evidence" value="ECO:0007669"/>
    <property type="project" value="InterPro"/>
</dbReference>
<organism evidence="6 7">
    <name type="scientific">Galdieria sulphuraria</name>
    <name type="common">Red alga</name>
    <dbReference type="NCBI Taxonomy" id="130081"/>
    <lineage>
        <taxon>Eukaryota</taxon>
        <taxon>Rhodophyta</taxon>
        <taxon>Bangiophyceae</taxon>
        <taxon>Galdieriales</taxon>
        <taxon>Galdieriaceae</taxon>
        <taxon>Galdieria</taxon>
    </lineage>
</organism>
<dbReference type="KEGG" id="gsl:Gasu_12500"/>
<evidence type="ECO:0000256" key="2">
    <source>
        <dbReference type="ARBA" id="ARBA00023125"/>
    </source>
</evidence>
<dbReference type="Gramene" id="EME31579">
    <property type="protein sequence ID" value="EME31579"/>
    <property type="gene ID" value="Gasu_12500"/>
</dbReference>
<dbReference type="SUPFAM" id="SSF57959">
    <property type="entry name" value="Leucine zipper domain"/>
    <property type="match status" value="1"/>
</dbReference>
<dbReference type="RefSeq" id="XP_005708099.1">
    <property type="nucleotide sequence ID" value="XM_005708042.1"/>
</dbReference>
<proteinExistence type="predicted"/>
<dbReference type="AlphaFoldDB" id="M2Y6V0"/>
<name>M2Y6V0_GALSU</name>
<dbReference type="PROSITE" id="PS00036">
    <property type="entry name" value="BZIP_BASIC"/>
    <property type="match status" value="1"/>
</dbReference>
<dbReference type="InterPro" id="IPR004826">
    <property type="entry name" value="bZIP_Maf"/>
</dbReference>
<protein>
    <recommendedName>
        <fullName evidence="5">BZIP domain-containing protein</fullName>
    </recommendedName>
</protein>
<feature type="domain" description="BZIP" evidence="5">
    <location>
        <begin position="30"/>
        <end position="74"/>
    </location>
</feature>
<dbReference type="Proteomes" id="UP000030680">
    <property type="component" value="Unassembled WGS sequence"/>
</dbReference>
<evidence type="ECO:0000259" key="5">
    <source>
        <dbReference type="PROSITE" id="PS50217"/>
    </source>
</evidence>
<evidence type="ECO:0000256" key="3">
    <source>
        <dbReference type="ARBA" id="ARBA00023163"/>
    </source>
</evidence>
<dbReference type="GO" id="GO:0003677">
    <property type="term" value="F:DNA binding"/>
    <property type="evidence" value="ECO:0007669"/>
    <property type="project" value="UniProtKB-KW"/>
</dbReference>
<evidence type="ECO:0000313" key="7">
    <source>
        <dbReference type="Proteomes" id="UP000030680"/>
    </source>
</evidence>
<keyword evidence="3" id="KW-0804">Transcription</keyword>
<evidence type="ECO:0000256" key="1">
    <source>
        <dbReference type="ARBA" id="ARBA00023015"/>
    </source>
</evidence>
<keyword evidence="1" id="KW-0805">Transcription regulation</keyword>
<dbReference type="InterPro" id="IPR046347">
    <property type="entry name" value="bZIP_sf"/>
</dbReference>
<keyword evidence="4" id="KW-0175">Coiled coil</keyword>
<evidence type="ECO:0000256" key="4">
    <source>
        <dbReference type="SAM" id="Coils"/>
    </source>
</evidence>
<dbReference type="EMBL" id="KB454491">
    <property type="protein sequence ID" value="EME31579.1"/>
    <property type="molecule type" value="Genomic_DNA"/>
</dbReference>
<feature type="coiled-coil region" evidence="4">
    <location>
        <begin position="41"/>
        <end position="78"/>
    </location>
</feature>
<accession>M2Y6V0</accession>
<gene>
    <name evidence="6" type="ORF">Gasu_12500</name>
</gene>
<keyword evidence="7" id="KW-1185">Reference proteome</keyword>
<sequence length="103" mass="12125">MASEELDVKRIPLELKEKVLSLPPNQLTHEEKKLRRIFRNRASAERSRKRMLELLEELENENASLKKKIERLQSVKVENCYLKQQLKDLDNLLQSMASGFATF</sequence>
<evidence type="ECO:0000313" key="6">
    <source>
        <dbReference type="EMBL" id="EME31579.1"/>
    </source>
</evidence>
<dbReference type="OrthoDB" id="10663at2759"/>
<dbReference type="InterPro" id="IPR004827">
    <property type="entry name" value="bZIP"/>
</dbReference>
<dbReference type="Gene3D" id="1.20.5.170">
    <property type="match status" value="1"/>
</dbReference>
<dbReference type="Pfam" id="PF03131">
    <property type="entry name" value="bZIP_Maf"/>
    <property type="match status" value="1"/>
</dbReference>
<dbReference type="PROSITE" id="PS50217">
    <property type="entry name" value="BZIP"/>
    <property type="match status" value="1"/>
</dbReference>
<reference evidence="7" key="1">
    <citation type="journal article" date="2013" name="Science">
        <title>Gene transfer from bacteria and archaea facilitated evolution of an extremophilic eukaryote.</title>
        <authorList>
            <person name="Schonknecht G."/>
            <person name="Chen W.H."/>
            <person name="Ternes C.M."/>
            <person name="Barbier G.G."/>
            <person name="Shrestha R.P."/>
            <person name="Stanke M."/>
            <person name="Brautigam A."/>
            <person name="Baker B.J."/>
            <person name="Banfield J.F."/>
            <person name="Garavito R.M."/>
            <person name="Carr K."/>
            <person name="Wilkerson C."/>
            <person name="Rensing S.A."/>
            <person name="Gagneul D."/>
            <person name="Dickenson N.E."/>
            <person name="Oesterhelt C."/>
            <person name="Lercher M.J."/>
            <person name="Weber A.P."/>
        </authorList>
    </citation>
    <scope>NUCLEOTIDE SEQUENCE [LARGE SCALE GENOMIC DNA]</scope>
    <source>
        <strain evidence="7">074W</strain>
    </source>
</reference>
<dbReference type="GeneID" id="17090214"/>
<keyword evidence="2" id="KW-0238">DNA-binding</keyword>